<evidence type="ECO:0000256" key="1">
    <source>
        <dbReference type="SAM" id="Phobius"/>
    </source>
</evidence>
<dbReference type="SUPFAM" id="SSF56925">
    <property type="entry name" value="OMPA-like"/>
    <property type="match status" value="1"/>
</dbReference>
<protein>
    <submittedName>
        <fullName evidence="2">RNA polymerase ECF-type sigma factor</fullName>
    </submittedName>
</protein>
<reference evidence="2 3" key="1">
    <citation type="submission" date="2019-02" db="EMBL/GenBank/DDBJ databases">
        <authorList>
            <consortium name="Pathogen Informatics"/>
        </authorList>
    </citation>
    <scope>NUCLEOTIDE SEQUENCE [LARGE SCALE GENOMIC DNA]</scope>
    <source>
        <strain evidence="2 3">3012STDY7078512</strain>
    </source>
</reference>
<dbReference type="InterPro" id="IPR011250">
    <property type="entry name" value="OMP/PagP_B-barrel"/>
</dbReference>
<keyword evidence="1" id="KW-1133">Transmembrane helix</keyword>
<keyword evidence="1" id="KW-0472">Membrane</keyword>
<name>A0A449I5H1_9BACE</name>
<dbReference type="Proteomes" id="UP000396835">
    <property type="component" value="Unassembled WGS sequence"/>
</dbReference>
<dbReference type="Gene3D" id="2.40.160.20">
    <property type="match status" value="1"/>
</dbReference>
<dbReference type="AlphaFoldDB" id="A0A449I5H1"/>
<accession>A0A449I5H1</accession>
<evidence type="ECO:0000313" key="2">
    <source>
        <dbReference type="EMBL" id="VFB14663.1"/>
    </source>
</evidence>
<gene>
    <name evidence="2" type="ORF">NCTC7812_02224</name>
</gene>
<feature type="transmembrane region" description="Helical" evidence="1">
    <location>
        <begin position="53"/>
        <end position="75"/>
    </location>
</feature>
<sequence length="366" mass="39649">MLKMRENDEITGLFRNRLSGAEMPVREGFWEELERELPPASFKKQILLSPKHCRIAAAASIVLVLGAASAAFWYFSPKEEIKEAFTQVVAMTPEGSLNGDVIQESFPSIHQATPMMPKNGIKQPTGSGIPAGLAAQADEEEAVSVRVSIRITQRVYGNARQSGNGFYDNVSPVQNGAYHTDTDDTDIGSEINHADVSVEEAAPAKTEVKKYNRAVKVAVGTSLPKDDFHMPLTAGISMEAALNKSLSLEAGLQYNRLGGEHTLHTLGIPVKLNMMLASTPKVDLYAMVGGAAEKCIAGAPDNGFEAEPVQLSVVAGVGVRYKMSDRFALFAEPSVSHHFDTDSQSRTLRTERPTNLNLLCGVRVTY</sequence>
<keyword evidence="1" id="KW-0812">Transmembrane</keyword>
<evidence type="ECO:0000313" key="3">
    <source>
        <dbReference type="Proteomes" id="UP000396835"/>
    </source>
</evidence>
<organism evidence="2 3">
    <name type="scientific">Prevotella heparinolytica</name>
    <dbReference type="NCBI Taxonomy" id="28113"/>
    <lineage>
        <taxon>Bacteria</taxon>
        <taxon>Pseudomonadati</taxon>
        <taxon>Bacteroidota</taxon>
        <taxon>Bacteroidia</taxon>
        <taxon>Bacteroidales</taxon>
        <taxon>Bacteroidaceae</taxon>
        <taxon>Bacteroides</taxon>
    </lineage>
</organism>
<proteinExistence type="predicted"/>
<dbReference type="EMBL" id="CAACYH010000004">
    <property type="protein sequence ID" value="VFB14663.1"/>
    <property type="molecule type" value="Genomic_DNA"/>
</dbReference>